<dbReference type="InterPro" id="IPR017441">
    <property type="entry name" value="Protein_kinase_ATP_BS"/>
</dbReference>
<dbReference type="SMART" id="SM00133">
    <property type="entry name" value="S_TK_X"/>
    <property type="match status" value="1"/>
</dbReference>
<dbReference type="PROSITE" id="PS51285">
    <property type="entry name" value="AGC_KINASE_CTER"/>
    <property type="match status" value="1"/>
</dbReference>
<dbReference type="PANTHER" id="PTHR24353:SF153">
    <property type="entry name" value="CAMP-DEPENDENT PROTEIN KINASE CATALYTIC SUBUNIT 1"/>
    <property type="match status" value="1"/>
</dbReference>
<reference evidence="13" key="1">
    <citation type="submission" date="2016-01" db="EMBL/GenBank/DDBJ databases">
        <title>Reference transcriptome for the parasite Schistocephalus solidus: insights into the molecular evolution of parasitism.</title>
        <authorList>
            <person name="Hebert F.O."/>
            <person name="Grambauer S."/>
            <person name="Barber I."/>
            <person name="Landry C.R."/>
            <person name="Aubin-Horth N."/>
        </authorList>
    </citation>
    <scope>NUCLEOTIDE SEQUENCE</scope>
</reference>
<evidence type="ECO:0000256" key="2">
    <source>
        <dbReference type="ARBA" id="ARBA00022527"/>
    </source>
</evidence>
<dbReference type="EMBL" id="GEEE01003008">
    <property type="protein sequence ID" value="JAP60217.1"/>
    <property type="molecule type" value="Transcribed_RNA"/>
</dbReference>
<dbReference type="PANTHER" id="PTHR24353">
    <property type="entry name" value="CYCLIC NUCLEOTIDE-DEPENDENT PROTEIN KINASE"/>
    <property type="match status" value="1"/>
</dbReference>
<dbReference type="Pfam" id="PF00069">
    <property type="entry name" value="Pkinase"/>
    <property type="match status" value="1"/>
</dbReference>
<keyword evidence="6 9" id="KW-0067">ATP-binding</keyword>
<dbReference type="GO" id="GO:0005829">
    <property type="term" value="C:cytosol"/>
    <property type="evidence" value="ECO:0007669"/>
    <property type="project" value="TreeGrafter"/>
</dbReference>
<dbReference type="Gene3D" id="3.30.200.20">
    <property type="entry name" value="Phosphorylase Kinase, domain 1"/>
    <property type="match status" value="1"/>
</dbReference>
<evidence type="ECO:0000256" key="9">
    <source>
        <dbReference type="PROSITE-ProRule" id="PRU10141"/>
    </source>
</evidence>
<comment type="similarity">
    <text evidence="10">Belongs to the protein kinase superfamily.</text>
</comment>
<evidence type="ECO:0000259" key="11">
    <source>
        <dbReference type="PROSITE" id="PS50011"/>
    </source>
</evidence>
<evidence type="ECO:0000256" key="3">
    <source>
        <dbReference type="ARBA" id="ARBA00022679"/>
    </source>
</evidence>
<dbReference type="InterPro" id="IPR000719">
    <property type="entry name" value="Prot_kinase_dom"/>
</dbReference>
<evidence type="ECO:0000256" key="4">
    <source>
        <dbReference type="ARBA" id="ARBA00022741"/>
    </source>
</evidence>
<dbReference type="EC" id="2.7.11.11" evidence="1"/>
<comment type="catalytic activity">
    <reaction evidence="7">
        <text>L-threonyl-[protein] + ATP = O-phospho-L-threonyl-[protein] + ADP + H(+)</text>
        <dbReference type="Rhea" id="RHEA:46608"/>
        <dbReference type="Rhea" id="RHEA-COMP:11060"/>
        <dbReference type="Rhea" id="RHEA-COMP:11605"/>
        <dbReference type="ChEBI" id="CHEBI:15378"/>
        <dbReference type="ChEBI" id="CHEBI:30013"/>
        <dbReference type="ChEBI" id="CHEBI:30616"/>
        <dbReference type="ChEBI" id="CHEBI:61977"/>
        <dbReference type="ChEBI" id="CHEBI:456216"/>
        <dbReference type="EC" id="2.7.11.11"/>
    </reaction>
</comment>
<feature type="domain" description="AGC-kinase C-terminal" evidence="12">
    <location>
        <begin position="345"/>
        <end position="397"/>
    </location>
</feature>
<dbReference type="InterPro" id="IPR000961">
    <property type="entry name" value="AGC-kinase_C"/>
</dbReference>
<keyword evidence="2 10" id="KW-0723">Serine/threonine-protein kinase</keyword>
<keyword evidence="5 13" id="KW-0418">Kinase</keyword>
<dbReference type="PROSITE" id="PS00108">
    <property type="entry name" value="PROTEIN_KINASE_ST"/>
    <property type="match status" value="1"/>
</dbReference>
<evidence type="ECO:0000256" key="5">
    <source>
        <dbReference type="ARBA" id="ARBA00022777"/>
    </source>
</evidence>
<dbReference type="GO" id="GO:0005524">
    <property type="term" value="F:ATP binding"/>
    <property type="evidence" value="ECO:0007669"/>
    <property type="project" value="UniProtKB-UniRule"/>
</dbReference>
<evidence type="ECO:0000256" key="6">
    <source>
        <dbReference type="ARBA" id="ARBA00022840"/>
    </source>
</evidence>
<dbReference type="InterPro" id="IPR008271">
    <property type="entry name" value="Ser/Thr_kinase_AS"/>
</dbReference>
<evidence type="ECO:0000256" key="10">
    <source>
        <dbReference type="RuleBase" id="RU000304"/>
    </source>
</evidence>
<dbReference type="InterPro" id="IPR011009">
    <property type="entry name" value="Kinase-like_dom_sf"/>
</dbReference>
<dbReference type="FunFam" id="1.10.510.10:FF:000005">
    <property type="entry name" value="cAMP-dependent protein kinase catalytic subunit alpha"/>
    <property type="match status" value="1"/>
</dbReference>
<proteinExistence type="inferred from homology"/>
<sequence>MEVFLPASTKISDCDVEATFVLEINDTDSENGDTVEMPVNAKAPVKVRPMEEQLNYFSSYLRSAKEKFLAKWENPEKTSLASDDTKLNDFSIVKTIGTGSFGRVVLGEHVASGKFYAIKILHKAKIVRLKQVEHTLNEKRILETISFPFIVDMQFHFKDNSNLYMALEFVNGGELFSLIRKEGKFKEDTARFYGSQVILAIEYLHSIDIAYRDLKPENLLIDNSGYLKLTDFGFAKMVRGRTWTLCGTPEYLAPEIILSKGYGRAVDWWAVGVLIFEMIAGYPPFFADQPIQVYEKIVAGKLRFPFFMSLDARNLLSNLLQGDTTKRFGNMRNGVADIQSHIWFSSIDWVDIFERKVVPQFVPSVLDATDTSNFDDYPEEILPQAKSMQYEEEFEDF</sequence>
<evidence type="ECO:0000256" key="7">
    <source>
        <dbReference type="ARBA" id="ARBA00047292"/>
    </source>
</evidence>
<evidence type="ECO:0000256" key="1">
    <source>
        <dbReference type="ARBA" id="ARBA00012444"/>
    </source>
</evidence>
<organism evidence="13">
    <name type="scientific">Schistocephalus solidus</name>
    <name type="common">Tapeworm</name>
    <dbReference type="NCBI Taxonomy" id="70667"/>
    <lineage>
        <taxon>Eukaryota</taxon>
        <taxon>Metazoa</taxon>
        <taxon>Spiralia</taxon>
        <taxon>Lophotrochozoa</taxon>
        <taxon>Platyhelminthes</taxon>
        <taxon>Cestoda</taxon>
        <taxon>Eucestoda</taxon>
        <taxon>Diphyllobothriidea</taxon>
        <taxon>Diphyllobothriidae</taxon>
        <taxon>Schistocephalus</taxon>
    </lineage>
</organism>
<dbReference type="PROSITE" id="PS50011">
    <property type="entry name" value="PROTEIN_KINASE_DOM"/>
    <property type="match status" value="1"/>
</dbReference>
<feature type="domain" description="Protein kinase" evidence="11">
    <location>
        <begin position="90"/>
        <end position="344"/>
    </location>
</feature>
<keyword evidence="4 9" id="KW-0547">Nucleotide-binding</keyword>
<comment type="catalytic activity">
    <reaction evidence="8">
        <text>L-seryl-[protein] + ATP = O-phospho-L-seryl-[protein] + ADP + H(+)</text>
        <dbReference type="Rhea" id="RHEA:17989"/>
        <dbReference type="Rhea" id="RHEA-COMP:9863"/>
        <dbReference type="Rhea" id="RHEA-COMP:11604"/>
        <dbReference type="ChEBI" id="CHEBI:15378"/>
        <dbReference type="ChEBI" id="CHEBI:29999"/>
        <dbReference type="ChEBI" id="CHEBI:30616"/>
        <dbReference type="ChEBI" id="CHEBI:83421"/>
        <dbReference type="ChEBI" id="CHEBI:456216"/>
        <dbReference type="EC" id="2.7.11.11"/>
    </reaction>
</comment>
<dbReference type="GO" id="GO:0005634">
    <property type="term" value="C:nucleus"/>
    <property type="evidence" value="ECO:0007669"/>
    <property type="project" value="TreeGrafter"/>
</dbReference>
<gene>
    <name evidence="13" type="primary">KAPCB</name>
    <name evidence="13" type="ORF">TR118945</name>
</gene>
<dbReference type="AlphaFoldDB" id="A0A0V0J3M7"/>
<dbReference type="PROSITE" id="PS00107">
    <property type="entry name" value="PROTEIN_KINASE_ATP"/>
    <property type="match status" value="1"/>
</dbReference>
<dbReference type="GO" id="GO:0004691">
    <property type="term" value="F:cAMP-dependent protein kinase activity"/>
    <property type="evidence" value="ECO:0007669"/>
    <property type="project" value="UniProtKB-EC"/>
</dbReference>
<dbReference type="SUPFAM" id="SSF56112">
    <property type="entry name" value="Protein kinase-like (PK-like)"/>
    <property type="match status" value="1"/>
</dbReference>
<dbReference type="GO" id="GO:0005952">
    <property type="term" value="C:cAMP-dependent protein kinase complex"/>
    <property type="evidence" value="ECO:0007669"/>
    <property type="project" value="TreeGrafter"/>
</dbReference>
<accession>A0A0V0J3M7</accession>
<keyword evidence="3" id="KW-0808">Transferase</keyword>
<name>A0A0V0J3M7_SCHSO</name>
<dbReference type="SMART" id="SM00220">
    <property type="entry name" value="S_TKc"/>
    <property type="match status" value="1"/>
</dbReference>
<feature type="binding site" evidence="9">
    <location>
        <position position="119"/>
    </location>
    <ligand>
        <name>ATP</name>
        <dbReference type="ChEBI" id="CHEBI:30616"/>
    </ligand>
</feature>
<evidence type="ECO:0000256" key="8">
    <source>
        <dbReference type="ARBA" id="ARBA00047454"/>
    </source>
</evidence>
<evidence type="ECO:0000313" key="13">
    <source>
        <dbReference type="EMBL" id="JAP60217.1"/>
    </source>
</evidence>
<protein>
    <recommendedName>
        <fullName evidence="1">cAMP-dependent protein kinase</fullName>
        <ecNumber evidence="1">2.7.11.11</ecNumber>
    </recommendedName>
</protein>
<dbReference type="Gene3D" id="1.10.510.10">
    <property type="entry name" value="Transferase(Phosphotransferase) domain 1"/>
    <property type="match status" value="1"/>
</dbReference>
<evidence type="ECO:0000259" key="12">
    <source>
        <dbReference type="PROSITE" id="PS51285"/>
    </source>
</evidence>